<dbReference type="FunFam" id="1.20.120.1530:FF:000003">
    <property type="entry name" value="Atypical/HisK protein kinase"/>
    <property type="match status" value="1"/>
</dbReference>
<feature type="domain" description="Histidine kinase" evidence="12">
    <location>
        <begin position="934"/>
        <end position="1160"/>
    </location>
</feature>
<dbReference type="CDD" id="cd16922">
    <property type="entry name" value="HATPase_EvgS-ArcB-TorS-like"/>
    <property type="match status" value="1"/>
</dbReference>
<dbReference type="GO" id="GO:0005524">
    <property type="term" value="F:ATP binding"/>
    <property type="evidence" value="ECO:0007669"/>
    <property type="project" value="UniProtKB-KW"/>
</dbReference>
<dbReference type="GO" id="GO:0000155">
    <property type="term" value="F:phosphorelay sensor kinase activity"/>
    <property type="evidence" value="ECO:0007669"/>
    <property type="project" value="InterPro"/>
</dbReference>
<dbReference type="PANTHER" id="PTHR45339">
    <property type="entry name" value="HYBRID SIGNAL TRANSDUCTION HISTIDINE KINASE J"/>
    <property type="match status" value="1"/>
</dbReference>
<dbReference type="GO" id="GO:0016020">
    <property type="term" value="C:membrane"/>
    <property type="evidence" value="ECO:0007669"/>
    <property type="project" value="InterPro"/>
</dbReference>
<dbReference type="SMART" id="SM00304">
    <property type="entry name" value="HAMP"/>
    <property type="match status" value="7"/>
</dbReference>
<evidence type="ECO:0000256" key="7">
    <source>
        <dbReference type="ARBA" id="ARBA00022777"/>
    </source>
</evidence>
<dbReference type="SMART" id="SM00448">
    <property type="entry name" value="REC"/>
    <property type="match status" value="1"/>
</dbReference>
<dbReference type="EMBL" id="JASBNA010000064">
    <property type="protein sequence ID" value="KAK7678984.1"/>
    <property type="molecule type" value="Genomic_DNA"/>
</dbReference>
<proteinExistence type="predicted"/>
<dbReference type="SUPFAM" id="SSF55874">
    <property type="entry name" value="ATPase domain of HSP90 chaperone/DNA topoisomerase II/histidine kinase"/>
    <property type="match status" value="1"/>
</dbReference>
<feature type="domain" description="HAMP" evidence="14">
    <location>
        <begin position="583"/>
        <end position="635"/>
    </location>
</feature>
<feature type="domain" description="HAMP" evidence="14">
    <location>
        <begin position="399"/>
        <end position="451"/>
    </location>
</feature>
<dbReference type="InterPro" id="IPR003661">
    <property type="entry name" value="HisK_dim/P_dom"/>
</dbReference>
<keyword evidence="9" id="KW-0902">Two-component regulatory system</keyword>
<dbReference type="Pfam" id="PF00512">
    <property type="entry name" value="HisKA"/>
    <property type="match status" value="1"/>
</dbReference>
<dbReference type="InterPro" id="IPR001789">
    <property type="entry name" value="Sig_transdc_resp-reg_receiver"/>
</dbReference>
<dbReference type="FunFam" id="1.20.120.1530:FF:000002">
    <property type="entry name" value="Two-component osmosensing histidine kinase"/>
    <property type="match status" value="2"/>
</dbReference>
<accession>A0AAW0FLA4</accession>
<evidence type="ECO:0000256" key="3">
    <source>
        <dbReference type="ARBA" id="ARBA00022553"/>
    </source>
</evidence>
<dbReference type="Gene3D" id="3.30.565.10">
    <property type="entry name" value="Histidine kinase-like ATPase, C-terminal domain"/>
    <property type="match status" value="1"/>
</dbReference>
<evidence type="ECO:0000256" key="6">
    <source>
        <dbReference type="ARBA" id="ARBA00022741"/>
    </source>
</evidence>
<dbReference type="InterPro" id="IPR005467">
    <property type="entry name" value="His_kinase_dom"/>
</dbReference>
<comment type="catalytic activity">
    <reaction evidence="1">
        <text>ATP + protein L-histidine = ADP + protein N-phospho-L-histidine.</text>
        <dbReference type="EC" id="2.7.13.3"/>
    </reaction>
</comment>
<evidence type="ECO:0000256" key="5">
    <source>
        <dbReference type="ARBA" id="ARBA00022737"/>
    </source>
</evidence>
<dbReference type="Proteomes" id="UP001385951">
    <property type="component" value="Unassembled WGS sequence"/>
</dbReference>
<dbReference type="GO" id="GO:0071474">
    <property type="term" value="P:cellular hyperosmotic response"/>
    <property type="evidence" value="ECO:0007669"/>
    <property type="project" value="TreeGrafter"/>
</dbReference>
<dbReference type="InterPro" id="IPR003594">
    <property type="entry name" value="HATPase_dom"/>
</dbReference>
<name>A0AAW0FLA4_9APHY</name>
<dbReference type="Pfam" id="PF02518">
    <property type="entry name" value="HATPase_c"/>
    <property type="match status" value="1"/>
</dbReference>
<reference evidence="15 16" key="1">
    <citation type="submission" date="2022-09" db="EMBL/GenBank/DDBJ databases">
        <authorList>
            <person name="Palmer J.M."/>
        </authorList>
    </citation>
    <scope>NUCLEOTIDE SEQUENCE [LARGE SCALE GENOMIC DNA]</scope>
    <source>
        <strain evidence="15 16">DSM 7382</strain>
    </source>
</reference>
<keyword evidence="6" id="KW-0547">Nucleotide-binding</keyword>
<feature type="compositionally biased region" description="Low complexity" evidence="11">
    <location>
        <begin position="144"/>
        <end position="158"/>
    </location>
</feature>
<feature type="domain" description="HAMP" evidence="14">
    <location>
        <begin position="675"/>
        <end position="727"/>
    </location>
</feature>
<dbReference type="CDD" id="cd06225">
    <property type="entry name" value="HAMP"/>
    <property type="match status" value="4"/>
</dbReference>
<dbReference type="PROSITE" id="PS50110">
    <property type="entry name" value="RESPONSE_REGULATORY"/>
    <property type="match status" value="1"/>
</dbReference>
<keyword evidence="7" id="KW-0418">Kinase</keyword>
<dbReference type="InterPro" id="IPR036097">
    <property type="entry name" value="HisK_dim/P_sf"/>
</dbReference>
<keyword evidence="16" id="KW-1185">Reference proteome</keyword>
<dbReference type="InterPro" id="IPR003660">
    <property type="entry name" value="HAMP_dom"/>
</dbReference>
<feature type="region of interest" description="Disordered" evidence="11">
    <location>
        <begin position="200"/>
        <end position="235"/>
    </location>
</feature>
<feature type="domain" description="Response regulatory" evidence="13">
    <location>
        <begin position="1305"/>
        <end position="1429"/>
    </location>
</feature>
<keyword evidence="5" id="KW-0677">Repeat</keyword>
<dbReference type="Pfam" id="PF00672">
    <property type="entry name" value="HAMP"/>
    <property type="match status" value="5"/>
</dbReference>
<feature type="domain" description="HAMP" evidence="14">
    <location>
        <begin position="860"/>
        <end position="912"/>
    </location>
</feature>
<protein>
    <recommendedName>
        <fullName evidence="2">histidine kinase</fullName>
        <ecNumber evidence="2">2.7.13.3</ecNumber>
    </recommendedName>
</protein>
<gene>
    <name evidence="15" type="ORF">QCA50_017927</name>
</gene>
<feature type="modified residue" description="4-aspartylphosphate" evidence="10">
    <location>
        <position position="1359"/>
    </location>
</feature>
<dbReference type="EC" id="2.7.13.3" evidence="2"/>
<dbReference type="InterPro" id="IPR011006">
    <property type="entry name" value="CheY-like_superfamily"/>
</dbReference>
<evidence type="ECO:0000313" key="16">
    <source>
        <dbReference type="Proteomes" id="UP001385951"/>
    </source>
</evidence>
<evidence type="ECO:0000259" key="12">
    <source>
        <dbReference type="PROSITE" id="PS50109"/>
    </source>
</evidence>
<dbReference type="FunFam" id="3.30.565.10:FF:000010">
    <property type="entry name" value="Sensor histidine kinase RcsC"/>
    <property type="match status" value="1"/>
</dbReference>
<keyword evidence="4" id="KW-0808">Transferase</keyword>
<feature type="domain" description="HAMP" evidence="14">
    <location>
        <begin position="306"/>
        <end position="359"/>
    </location>
</feature>
<dbReference type="Gene3D" id="3.40.50.2300">
    <property type="match status" value="1"/>
</dbReference>
<evidence type="ECO:0000256" key="1">
    <source>
        <dbReference type="ARBA" id="ARBA00000085"/>
    </source>
</evidence>
<dbReference type="Pfam" id="PF00072">
    <property type="entry name" value="Response_reg"/>
    <property type="match status" value="1"/>
</dbReference>
<dbReference type="InterPro" id="IPR004358">
    <property type="entry name" value="Sig_transdc_His_kin-like_C"/>
</dbReference>
<feature type="compositionally biased region" description="Polar residues" evidence="11">
    <location>
        <begin position="209"/>
        <end position="229"/>
    </location>
</feature>
<dbReference type="Gene3D" id="1.20.120.1530">
    <property type="match status" value="4"/>
</dbReference>
<dbReference type="PROSITE" id="PS50109">
    <property type="entry name" value="HIS_KIN"/>
    <property type="match status" value="1"/>
</dbReference>
<evidence type="ECO:0000259" key="14">
    <source>
        <dbReference type="PROSITE" id="PS50885"/>
    </source>
</evidence>
<evidence type="ECO:0000256" key="4">
    <source>
        <dbReference type="ARBA" id="ARBA00022679"/>
    </source>
</evidence>
<keyword evidence="8" id="KW-0067">ATP-binding</keyword>
<dbReference type="CDD" id="cd00082">
    <property type="entry name" value="HisKA"/>
    <property type="match status" value="1"/>
</dbReference>
<dbReference type="CDD" id="cd17546">
    <property type="entry name" value="REC_hyHK_CKI1_RcsC-like"/>
    <property type="match status" value="1"/>
</dbReference>
<dbReference type="InterPro" id="IPR036890">
    <property type="entry name" value="HATPase_C_sf"/>
</dbReference>
<dbReference type="Gene3D" id="1.10.287.130">
    <property type="match status" value="1"/>
</dbReference>
<evidence type="ECO:0000256" key="8">
    <source>
        <dbReference type="ARBA" id="ARBA00022840"/>
    </source>
</evidence>
<dbReference type="SMART" id="SM00387">
    <property type="entry name" value="HATPase_c"/>
    <property type="match status" value="1"/>
</dbReference>
<dbReference type="PROSITE" id="PS50885">
    <property type="entry name" value="HAMP"/>
    <property type="match status" value="7"/>
</dbReference>
<dbReference type="SUPFAM" id="SSF47384">
    <property type="entry name" value="Homodimeric domain of signal transducing histidine kinase"/>
    <property type="match status" value="1"/>
</dbReference>
<dbReference type="SMART" id="SM00388">
    <property type="entry name" value="HisKA"/>
    <property type="match status" value="1"/>
</dbReference>
<evidence type="ECO:0000256" key="10">
    <source>
        <dbReference type="PROSITE-ProRule" id="PRU00169"/>
    </source>
</evidence>
<feature type="domain" description="HAMP" evidence="14">
    <location>
        <begin position="767"/>
        <end position="820"/>
    </location>
</feature>
<dbReference type="FunFam" id="1.10.287.130:FF:000002">
    <property type="entry name" value="Two-component osmosensing histidine kinase"/>
    <property type="match status" value="1"/>
</dbReference>
<evidence type="ECO:0000313" key="15">
    <source>
        <dbReference type="EMBL" id="KAK7678984.1"/>
    </source>
</evidence>
<organism evidence="15 16">
    <name type="scientific">Cerrena zonata</name>
    <dbReference type="NCBI Taxonomy" id="2478898"/>
    <lineage>
        <taxon>Eukaryota</taxon>
        <taxon>Fungi</taxon>
        <taxon>Dikarya</taxon>
        <taxon>Basidiomycota</taxon>
        <taxon>Agaricomycotina</taxon>
        <taxon>Agaricomycetes</taxon>
        <taxon>Polyporales</taxon>
        <taxon>Cerrenaceae</taxon>
        <taxon>Cerrena</taxon>
    </lineage>
</organism>
<dbReference type="SUPFAM" id="SSF58104">
    <property type="entry name" value="Methyl-accepting chemotaxis protein (MCP) signaling domain"/>
    <property type="match status" value="3"/>
</dbReference>
<comment type="caution">
    <text evidence="15">The sequence shown here is derived from an EMBL/GenBank/DDBJ whole genome shotgun (WGS) entry which is preliminary data.</text>
</comment>
<dbReference type="PRINTS" id="PR00344">
    <property type="entry name" value="BCTRLSENSOR"/>
</dbReference>
<keyword evidence="3 10" id="KW-0597">Phosphoprotein</keyword>
<evidence type="ECO:0000256" key="9">
    <source>
        <dbReference type="ARBA" id="ARBA00023012"/>
    </source>
</evidence>
<evidence type="ECO:0000256" key="2">
    <source>
        <dbReference type="ARBA" id="ARBA00012438"/>
    </source>
</evidence>
<dbReference type="PANTHER" id="PTHR45339:SF1">
    <property type="entry name" value="HYBRID SIGNAL TRANSDUCTION HISTIDINE KINASE J"/>
    <property type="match status" value="1"/>
</dbReference>
<evidence type="ECO:0000259" key="13">
    <source>
        <dbReference type="PROSITE" id="PS50110"/>
    </source>
</evidence>
<feature type="domain" description="HAMP" evidence="14">
    <location>
        <begin position="491"/>
        <end position="543"/>
    </location>
</feature>
<sequence length="1449" mass="157679">MVERLDWPRTRALSSASKACAPREGQRLEIVSLQAFFLPPSSPPIFLPSYTMATTAMPPVDQSAALSLQHPFASHLIALLSVYELGPSSTPVPKYDGPSDWQTQSILRSLGAMARRMYTAEEAYSSIKASERAGPDTKKRRSVGDSPPVSSPSSTSSGEFTNIVAPSDVSSQSPFFSPNNSSVDSLNSVYQEAKDRVDVDMADSETVESETTPSAPTQRTANGSSTPMTINLDGVPNPLGRTRLFNGNEHHLTCPHCGHGFTFNTSNSTTVELITGEPLSSPLVVPPGPLAAAAYESGMSAVEELKLLKQQVQDVSRVCNAVARGDLSQKITVPVQGVVMVQLKEVINAMVDRLSQFAQEVTRVSQEVGTEGKLGGQAYVLDVEGTWRELTAVVNNLAANLTNQVRSIAKVTKAVAVGDLSQQIEVDAQGEILELKETVNNMVVRLRALAAEVTRVTLEVGQEGKLGGQANVPDVEGVWLELTRNVNRMCLSLTDQVRSIANVTTAVAKGDLTQKIEIEVEGEMLTLKRTVNSMVDQLSAFASEVTRVALEVGTQGILGGQATVEGVQGTWADLTRNVNKMASNLTDQVRSISEVTKAVANGDLSRTVDVDVQGEMLELKTTVNQMVSRLSTLAGEVTRVSLEVGTEGKMGGQANVPNVQGMWKVLADNVNLMAMNLTNQVRSIADVTKAVASGDLTKRITVDVRGEMLDLKETVNGMTASLSVFADEVTRVAKEVGTDGKLGGQARVTNVSGTWKDLTDNVNVMAANLTLQVRTIATATTAVARGDLTQKVVGVSVSGEMLDLVNTINRMIDQLATFAAEVKKVAREVGTEGKLGGQAEVGNVEGIWQEITMSVNTMASNLTTQVRGFAQISAAAMDGDFSRFITVEASGEMDSLKTQINQMVFNLRDSIQKNTAAREAAELANRSKSEFLANMSHEIRTPMNGIIGMTELTLDSDLSRNQRENLLLVHSLARSLLLIIDDILDISKIEAGRMTMEQVSYSLRQTVFGILKTLVVRASQNQLELTYDIDPDIPDQLIGDSLRLRQVITNLVGNAIKFTPSKEDKKGHVALTCRLVEYDERGVSIEFCVLDTGIGIAKDKLSMIFDTFCQADGSTTREYGGTGLGLSISKRLVNLMHGTMWVESELEVGSKFFFTITSHVSPMSMDTTLVKMQPFAKRQILFVDTLYDRTGVALRIAELGLKANLIHDVMEVSEKASCPHVDTILVDSFEAAQQLREFEHLRYIPIVLITPPNTPRLNLKWCLDNSISSQITTPLDAPSLASALVTALESSATPHVPVEEDQPFDILLAEDNLVNQKLAVKILEKYGHKVEIAENGIIACDMFKARAQHNRPYDIILMDVSMPYMGGREATQVIRQYERHHNLDPVPIIALTAHAMIGDKERSLQCGMDDHITKPLRRNDLINTIGKLGAERKAHLMRSRWLHRAPVFR</sequence>
<feature type="region of interest" description="Disordered" evidence="11">
    <location>
        <begin position="125"/>
        <end position="164"/>
    </location>
</feature>
<evidence type="ECO:0000256" key="11">
    <source>
        <dbReference type="SAM" id="MobiDB-lite"/>
    </source>
</evidence>
<dbReference type="SUPFAM" id="SSF52172">
    <property type="entry name" value="CheY-like"/>
    <property type="match status" value="2"/>
</dbReference>